<dbReference type="InterPro" id="IPR045860">
    <property type="entry name" value="Snake_toxin-like_sf"/>
</dbReference>
<evidence type="ECO:0000256" key="1">
    <source>
        <dbReference type="ARBA" id="ARBA00022729"/>
    </source>
</evidence>
<dbReference type="CDD" id="cd23599">
    <property type="entry name" value="TFP_LU_ECD_Cold"/>
    <property type="match status" value="1"/>
</dbReference>
<protein>
    <recommendedName>
        <fullName evidence="6">UPAR/Ly6 domain-containing protein</fullName>
    </recommendedName>
</protein>
<evidence type="ECO:0000256" key="2">
    <source>
        <dbReference type="ARBA" id="ARBA00023157"/>
    </source>
</evidence>
<evidence type="ECO:0000313" key="4">
    <source>
        <dbReference type="EMBL" id="BET00120.1"/>
    </source>
</evidence>
<accession>A0ABN7B6V0</accession>
<gene>
    <name evidence="4" type="ORF">NTJ_12936</name>
</gene>
<dbReference type="Proteomes" id="UP001307889">
    <property type="component" value="Chromosome 11"/>
</dbReference>
<keyword evidence="1 3" id="KW-0732">Signal</keyword>
<name>A0ABN7B6V0_9HEMI</name>
<sequence>MFHSSVIVVALIFVVFDAGNAMECYVCKDQDGNNGKCLHTIMTCQAEEDQCMTEIKWGTMPYWQAGAKKQFYISKKCATKKMCEKTMKKTLPYCTHVWYEDWRCSECCGGDRCNYFIISGSPKAPAALFPILCGLGIVRLFGLNI</sequence>
<evidence type="ECO:0008006" key="6">
    <source>
        <dbReference type="Google" id="ProtNLM"/>
    </source>
</evidence>
<reference evidence="4 5" key="1">
    <citation type="submission" date="2023-09" db="EMBL/GenBank/DDBJ databases">
        <title>Nesidiocoris tenuis whole genome shotgun sequence.</title>
        <authorList>
            <person name="Shibata T."/>
            <person name="Shimoda M."/>
            <person name="Kobayashi T."/>
            <person name="Uehara T."/>
        </authorList>
    </citation>
    <scope>NUCLEOTIDE SEQUENCE [LARGE SCALE GENOMIC DNA]</scope>
    <source>
        <strain evidence="4 5">Japan</strain>
    </source>
</reference>
<evidence type="ECO:0000313" key="5">
    <source>
        <dbReference type="Proteomes" id="UP001307889"/>
    </source>
</evidence>
<dbReference type="SUPFAM" id="SSF57302">
    <property type="entry name" value="Snake toxin-like"/>
    <property type="match status" value="1"/>
</dbReference>
<dbReference type="EMBL" id="AP028919">
    <property type="protein sequence ID" value="BET00120.1"/>
    <property type="molecule type" value="Genomic_DNA"/>
</dbReference>
<feature type="signal peptide" evidence="3">
    <location>
        <begin position="1"/>
        <end position="21"/>
    </location>
</feature>
<dbReference type="PANTHER" id="PTHR10036">
    <property type="entry name" value="CD59 GLYCOPROTEIN"/>
    <property type="match status" value="1"/>
</dbReference>
<keyword evidence="5" id="KW-1185">Reference proteome</keyword>
<keyword evidence="2" id="KW-1015">Disulfide bond</keyword>
<organism evidence="4 5">
    <name type="scientific">Nesidiocoris tenuis</name>
    <dbReference type="NCBI Taxonomy" id="355587"/>
    <lineage>
        <taxon>Eukaryota</taxon>
        <taxon>Metazoa</taxon>
        <taxon>Ecdysozoa</taxon>
        <taxon>Arthropoda</taxon>
        <taxon>Hexapoda</taxon>
        <taxon>Insecta</taxon>
        <taxon>Pterygota</taxon>
        <taxon>Neoptera</taxon>
        <taxon>Paraneoptera</taxon>
        <taxon>Hemiptera</taxon>
        <taxon>Heteroptera</taxon>
        <taxon>Panheteroptera</taxon>
        <taxon>Cimicomorpha</taxon>
        <taxon>Miridae</taxon>
        <taxon>Dicyphina</taxon>
        <taxon>Nesidiocoris</taxon>
    </lineage>
</organism>
<proteinExistence type="predicted"/>
<dbReference type="Gene3D" id="2.10.60.10">
    <property type="entry name" value="CD59"/>
    <property type="match status" value="1"/>
</dbReference>
<evidence type="ECO:0000256" key="3">
    <source>
        <dbReference type="SAM" id="SignalP"/>
    </source>
</evidence>
<feature type="chain" id="PRO_5046452919" description="UPAR/Ly6 domain-containing protein" evidence="3">
    <location>
        <begin position="22"/>
        <end position="145"/>
    </location>
</feature>